<name>A0A0R0CPW8_9GAMM</name>
<dbReference type="Gene3D" id="1.10.510.10">
    <property type="entry name" value="Transferase(Phosphotransferase) domain 1"/>
    <property type="match status" value="1"/>
</dbReference>
<keyword evidence="1" id="KW-0808">Transferase</keyword>
<keyword evidence="1" id="KW-0418">Kinase</keyword>
<dbReference type="InterPro" id="IPR011009">
    <property type="entry name" value="Kinase-like_dom_sf"/>
</dbReference>
<comment type="caution">
    <text evidence="1">The sequence shown here is derived from an EMBL/GenBank/DDBJ whole genome shotgun (WGS) entry which is preliminary data.</text>
</comment>
<keyword evidence="2" id="KW-1185">Reference proteome</keyword>
<dbReference type="EMBL" id="LDJL01000001">
    <property type="protein sequence ID" value="KRG71919.1"/>
    <property type="molecule type" value="Genomic_DNA"/>
</dbReference>
<dbReference type="PATRIC" id="fig|344882.3.peg.21"/>
<accession>A0A0R0CPW8</accession>
<sequence length="219" mass="24759">MNTLARVIRRDLPALPRVQLLKRGERLLEPDVYVTCLDDQPAVVKDYSRYRWTPLSLVARWLVRREASVLRRLAGWRHAPALLGTLGGLVLGIELVPGQPLGSAGMEVGEEIFRQLRAAVAHLHAVGILHNDLHGANVMVGAGSLVLIDYTSAIRVPRWMRRLPIVRQLRRSDLANTLKMQSRAAGQAMPMRWHATLSEPAWVSGARAGWKRFYRRFKR</sequence>
<dbReference type="SUPFAM" id="SSF56112">
    <property type="entry name" value="Protein kinase-like (PK-like)"/>
    <property type="match status" value="1"/>
</dbReference>
<dbReference type="Proteomes" id="UP000052052">
    <property type="component" value="Unassembled WGS sequence"/>
</dbReference>
<dbReference type="RefSeq" id="WP_057656580.1">
    <property type="nucleotide sequence ID" value="NZ_LDJL01000001.1"/>
</dbReference>
<gene>
    <name evidence="1" type="ORF">ABB29_00105</name>
</gene>
<evidence type="ECO:0000313" key="2">
    <source>
        <dbReference type="Proteomes" id="UP000052052"/>
    </source>
</evidence>
<protein>
    <submittedName>
        <fullName evidence="1">Kinase</fullName>
    </submittedName>
</protein>
<dbReference type="AlphaFoldDB" id="A0A0R0CPW8"/>
<reference evidence="1 2" key="1">
    <citation type="submission" date="2015-05" db="EMBL/GenBank/DDBJ databases">
        <title>Genome sequencing and analysis of members of genus Stenotrophomonas.</title>
        <authorList>
            <person name="Patil P.P."/>
            <person name="Midha S."/>
            <person name="Patil P.B."/>
        </authorList>
    </citation>
    <scope>NUCLEOTIDE SEQUENCE [LARGE SCALE GENOMIC DNA]</scope>
    <source>
        <strain evidence="1 2">DSM 21858</strain>
    </source>
</reference>
<dbReference type="OrthoDB" id="9801841at2"/>
<dbReference type="GO" id="GO:0016301">
    <property type="term" value="F:kinase activity"/>
    <property type="evidence" value="ECO:0007669"/>
    <property type="project" value="UniProtKB-KW"/>
</dbReference>
<proteinExistence type="predicted"/>
<dbReference type="STRING" id="344882.ABB29_00105"/>
<evidence type="ECO:0000313" key="1">
    <source>
        <dbReference type="EMBL" id="KRG71919.1"/>
    </source>
</evidence>
<organism evidence="1 2">
    <name type="scientific">Pseudoxanthomonas dokdonensis</name>
    <dbReference type="NCBI Taxonomy" id="344882"/>
    <lineage>
        <taxon>Bacteria</taxon>
        <taxon>Pseudomonadati</taxon>
        <taxon>Pseudomonadota</taxon>
        <taxon>Gammaproteobacteria</taxon>
        <taxon>Lysobacterales</taxon>
        <taxon>Lysobacteraceae</taxon>
        <taxon>Pseudoxanthomonas</taxon>
    </lineage>
</organism>